<accession>A0A836HU05</accession>
<protein>
    <submittedName>
        <fullName evidence="1">Uncharacterized protein</fullName>
    </submittedName>
</protein>
<evidence type="ECO:0000313" key="2">
    <source>
        <dbReference type="Proteomes" id="UP000674318"/>
    </source>
</evidence>
<dbReference type="RefSeq" id="XP_067755012.1">
    <property type="nucleotide sequence ID" value="XM_067899806.1"/>
</dbReference>
<dbReference type="GeneID" id="94289883"/>
<organism evidence="1 2">
    <name type="scientific">Porcisia hertigi</name>
    <dbReference type="NCBI Taxonomy" id="2761500"/>
    <lineage>
        <taxon>Eukaryota</taxon>
        <taxon>Discoba</taxon>
        <taxon>Euglenozoa</taxon>
        <taxon>Kinetoplastea</taxon>
        <taxon>Metakinetoplastina</taxon>
        <taxon>Trypanosomatida</taxon>
        <taxon>Trypanosomatidae</taxon>
        <taxon>Leishmaniinae</taxon>
        <taxon>Porcisia</taxon>
    </lineage>
</organism>
<name>A0A836HU05_9TRYP</name>
<dbReference type="Proteomes" id="UP000674318">
    <property type="component" value="Unassembled WGS sequence"/>
</dbReference>
<reference evidence="1 2" key="1">
    <citation type="submission" date="2021-02" db="EMBL/GenBank/DDBJ databases">
        <title>Porcisia hertigi Genome sequencing and assembly.</title>
        <authorList>
            <person name="Almutairi H."/>
            <person name="Gatherer D."/>
        </authorList>
    </citation>
    <scope>NUCLEOTIDE SEQUENCE [LARGE SCALE GENOMIC DNA]</scope>
    <source>
        <strain evidence="1 2">C119</strain>
    </source>
</reference>
<dbReference type="KEGG" id="phet:94289883"/>
<dbReference type="EMBL" id="JAFJZO010000031">
    <property type="protein sequence ID" value="KAG5497544.1"/>
    <property type="molecule type" value="Genomic_DNA"/>
</dbReference>
<proteinExistence type="predicted"/>
<evidence type="ECO:0000313" key="1">
    <source>
        <dbReference type="EMBL" id="KAG5497544.1"/>
    </source>
</evidence>
<gene>
    <name evidence="1" type="ORF">JKF63_03808</name>
</gene>
<keyword evidence="2" id="KW-1185">Reference proteome</keyword>
<comment type="caution">
    <text evidence="1">The sequence shown here is derived from an EMBL/GenBank/DDBJ whole genome shotgun (WGS) entry which is preliminary data.</text>
</comment>
<dbReference type="AlphaFoldDB" id="A0A836HU05"/>
<sequence length="99" mass="10536">MDTLVCGVPAAFQLLMPTSVVVFRSLPSAGTSNDENNAPEALKGVKKGDCVLLADRALTLEEAILAHKTDKEPVNNTGFFIFSGGSAERRHRPTPRVAA</sequence>